<protein>
    <recommendedName>
        <fullName evidence="4">Porin</fullName>
    </recommendedName>
</protein>
<name>U7D4L3_9BACT</name>
<dbReference type="Proteomes" id="UP000017148">
    <property type="component" value="Unassembled WGS sequence"/>
</dbReference>
<dbReference type="AlphaFoldDB" id="U7D4L3"/>
<evidence type="ECO:0000313" key="2">
    <source>
        <dbReference type="EMBL" id="ERP30873.1"/>
    </source>
</evidence>
<sequence length="376" mass="41947">MKKVYLSILTVLTALTPLIADGNGVRVETEGFVNYRFRGNIYRHETADNSYEKNEYLHLLGYRFGAGATLSDHLSLHFLIGNNTYNGEPVTYTSSGNLSTGSTNPFFQQAYAAWTTDHLTTHFGILPITSHGALDLLERSLAPGQDSYAGAAHLGWNLGTHNSLAGFQVETHLLKGDIAFSPRLTYSLVDQGDRREPDWARDAVAYPSAKLFALDLPLTLNHLTITPQGFFHINREYNQDNEEGDHEFGLGASTEFAAGPATVRSRFGYAQFDYEVNADPGEEFTQSGIFAALGTTVPLRKTDLHFDAALNTDTRSANSTDHTDTYGQFDLRYSIYPVERLQITPRIRYFLTRNDDARHIESIDRIAPELIFQASF</sequence>
<feature type="signal peptide" evidence="1">
    <location>
        <begin position="1"/>
        <end position="20"/>
    </location>
</feature>
<evidence type="ECO:0000256" key="1">
    <source>
        <dbReference type="SAM" id="SignalP"/>
    </source>
</evidence>
<gene>
    <name evidence="2" type="ORF">CALK_2284</name>
</gene>
<dbReference type="STRING" id="1313304.CALK_2284"/>
<evidence type="ECO:0000313" key="3">
    <source>
        <dbReference type="Proteomes" id="UP000017148"/>
    </source>
</evidence>
<comment type="caution">
    <text evidence="2">The sequence shown here is derived from an EMBL/GenBank/DDBJ whole genome shotgun (WGS) entry which is preliminary data.</text>
</comment>
<organism evidence="2 3">
    <name type="scientific">Chitinivibrio alkaliphilus ACht1</name>
    <dbReference type="NCBI Taxonomy" id="1313304"/>
    <lineage>
        <taxon>Bacteria</taxon>
        <taxon>Pseudomonadati</taxon>
        <taxon>Fibrobacterota</taxon>
        <taxon>Chitinivibrionia</taxon>
        <taxon>Chitinivibrionales</taxon>
        <taxon>Chitinivibrionaceae</taxon>
        <taxon>Chitinivibrio</taxon>
    </lineage>
</organism>
<proteinExistence type="predicted"/>
<feature type="chain" id="PRO_5004678960" description="Porin" evidence="1">
    <location>
        <begin position="21"/>
        <end position="376"/>
    </location>
</feature>
<keyword evidence="1" id="KW-0732">Signal</keyword>
<evidence type="ECO:0008006" key="4">
    <source>
        <dbReference type="Google" id="ProtNLM"/>
    </source>
</evidence>
<reference evidence="2 3" key="1">
    <citation type="journal article" date="2013" name="Environ. Microbiol.">
        <title>Genome analysis of Chitinivibrio alkaliphilus gen. nov., sp. nov., a novel extremely haloalkaliphilic anaerobic chitinolytic bacterium from the candidate phylum Termite Group 3.</title>
        <authorList>
            <person name="Sorokin D.Y."/>
            <person name="Gumerov V.M."/>
            <person name="Rakitin A.L."/>
            <person name="Beletsky A.V."/>
            <person name="Damste J.S."/>
            <person name="Muyzer G."/>
            <person name="Mardanov A.V."/>
            <person name="Ravin N.V."/>
        </authorList>
    </citation>
    <scope>NUCLEOTIDE SEQUENCE [LARGE SCALE GENOMIC DNA]</scope>
    <source>
        <strain evidence="2 3">ACht1</strain>
    </source>
</reference>
<accession>U7D4L3</accession>
<dbReference type="RefSeq" id="WP_022637649.1">
    <property type="nucleotide sequence ID" value="NZ_ASJR01000028.1"/>
</dbReference>
<keyword evidence="3" id="KW-1185">Reference proteome</keyword>
<dbReference type="EMBL" id="ASJR01000028">
    <property type="protein sequence ID" value="ERP30873.1"/>
    <property type="molecule type" value="Genomic_DNA"/>
</dbReference>